<dbReference type="PANTHER" id="PTHR10963">
    <property type="entry name" value="GLYCOSYL HYDROLASE-RELATED"/>
    <property type="match status" value="1"/>
</dbReference>
<evidence type="ECO:0000313" key="7">
    <source>
        <dbReference type="Proteomes" id="UP000654370"/>
    </source>
</evidence>
<feature type="signal peptide" evidence="4">
    <location>
        <begin position="1"/>
        <end position="23"/>
    </location>
</feature>
<dbReference type="GO" id="GO:0016757">
    <property type="term" value="F:glycosyltransferase activity"/>
    <property type="evidence" value="ECO:0007669"/>
    <property type="project" value="TreeGrafter"/>
</dbReference>
<evidence type="ECO:0000256" key="4">
    <source>
        <dbReference type="SAM" id="SignalP"/>
    </source>
</evidence>
<dbReference type="GO" id="GO:0031505">
    <property type="term" value="P:fungal-type cell wall organization"/>
    <property type="evidence" value="ECO:0007669"/>
    <property type="project" value="TreeGrafter"/>
</dbReference>
<dbReference type="SUPFAM" id="SSF49899">
    <property type="entry name" value="Concanavalin A-like lectins/glucanases"/>
    <property type="match status" value="1"/>
</dbReference>
<evidence type="ECO:0000256" key="1">
    <source>
        <dbReference type="ARBA" id="ARBA00022729"/>
    </source>
</evidence>
<feature type="domain" description="GH16" evidence="5">
    <location>
        <begin position="33"/>
        <end position="232"/>
    </location>
</feature>
<dbReference type="Pfam" id="PF00722">
    <property type="entry name" value="Glyco_hydro_16"/>
    <property type="match status" value="1"/>
</dbReference>
<dbReference type="GO" id="GO:0004553">
    <property type="term" value="F:hydrolase activity, hydrolyzing O-glycosyl compounds"/>
    <property type="evidence" value="ECO:0007669"/>
    <property type="project" value="InterPro"/>
</dbReference>
<protein>
    <recommendedName>
        <fullName evidence="5">GH16 domain-containing protein</fullName>
    </recommendedName>
</protein>
<dbReference type="EMBL" id="JAEPQZ010000009">
    <property type="protein sequence ID" value="KAG2177266.1"/>
    <property type="molecule type" value="Genomic_DNA"/>
</dbReference>
<dbReference type="GO" id="GO:0005975">
    <property type="term" value="P:carbohydrate metabolic process"/>
    <property type="evidence" value="ECO:0007669"/>
    <property type="project" value="InterPro"/>
</dbReference>
<evidence type="ECO:0000256" key="2">
    <source>
        <dbReference type="ARBA" id="ARBA00022801"/>
    </source>
</evidence>
<comment type="caution">
    <text evidence="6">The sequence shown here is derived from an EMBL/GenBank/DDBJ whole genome shotgun (WGS) entry which is preliminary data.</text>
</comment>
<evidence type="ECO:0000259" key="5">
    <source>
        <dbReference type="PROSITE" id="PS51762"/>
    </source>
</evidence>
<feature type="chain" id="PRO_5034662133" description="GH16 domain-containing protein" evidence="4">
    <location>
        <begin position="24"/>
        <end position="241"/>
    </location>
</feature>
<dbReference type="Proteomes" id="UP000654370">
    <property type="component" value="Unassembled WGS sequence"/>
</dbReference>
<dbReference type="InterPro" id="IPR000757">
    <property type="entry name" value="Beta-glucanase-like"/>
</dbReference>
<proteinExistence type="predicted"/>
<dbReference type="PROSITE" id="PS51762">
    <property type="entry name" value="GH16_2"/>
    <property type="match status" value="1"/>
</dbReference>
<reference evidence="6" key="1">
    <citation type="submission" date="2020-12" db="EMBL/GenBank/DDBJ databases">
        <title>Metabolic potential, ecology and presence of endohyphal bacteria is reflected in genomic diversity of Mucoromycotina.</title>
        <authorList>
            <person name="Muszewska A."/>
            <person name="Okrasinska A."/>
            <person name="Steczkiewicz K."/>
            <person name="Drgas O."/>
            <person name="Orlowska M."/>
            <person name="Perlinska-Lenart U."/>
            <person name="Aleksandrzak-Piekarczyk T."/>
            <person name="Szatraj K."/>
            <person name="Zielenkiewicz U."/>
            <person name="Pilsyk S."/>
            <person name="Malc E."/>
            <person name="Mieczkowski P."/>
            <person name="Kruszewska J.S."/>
            <person name="Biernat P."/>
            <person name="Pawlowska J."/>
        </authorList>
    </citation>
    <scope>NUCLEOTIDE SEQUENCE</scope>
    <source>
        <strain evidence="6">WA0000067209</strain>
    </source>
</reference>
<dbReference type="InterPro" id="IPR013320">
    <property type="entry name" value="ConA-like_dom_sf"/>
</dbReference>
<accession>A0A8H7PNM8</accession>
<keyword evidence="7" id="KW-1185">Reference proteome</keyword>
<keyword evidence="3" id="KW-0326">Glycosidase</keyword>
<evidence type="ECO:0000256" key="3">
    <source>
        <dbReference type="ARBA" id="ARBA00023295"/>
    </source>
</evidence>
<keyword evidence="1 4" id="KW-0732">Signal</keyword>
<sequence>MVYFKLYSVIALAIAVSAVGVNAAAIGKRASCSAINDQFSPNSDIGQNWGGQLPAGSYALGGDGLEMRVLNPSPKKVGDGPTFISNSLIQYGYVEARIKSAPVNGLVTSFIFRAPNGDEIDWEWVANEAQTSYYYHGIDDYTTEGSTVVPDDSSNFHTYAINWQPDSITWYIDGVAQRTVTKESTNQNGVYHYPTAAANVELGLWDSSFDKSTAAWAHGPVDWSKQPAYVSAYVQYVKVTC</sequence>
<dbReference type="GO" id="GO:0009277">
    <property type="term" value="C:fungal-type cell wall"/>
    <property type="evidence" value="ECO:0007669"/>
    <property type="project" value="TreeGrafter"/>
</dbReference>
<dbReference type="PANTHER" id="PTHR10963:SF22">
    <property type="entry name" value="GLYCOSIDASE CRH2-RELATED"/>
    <property type="match status" value="1"/>
</dbReference>
<dbReference type="OrthoDB" id="4781at2759"/>
<dbReference type="Gene3D" id="2.60.120.200">
    <property type="match status" value="1"/>
</dbReference>
<organism evidence="6 7">
    <name type="scientific">Mortierella isabellina</name>
    <name type="common">Filamentous fungus</name>
    <name type="synonym">Umbelopsis isabellina</name>
    <dbReference type="NCBI Taxonomy" id="91625"/>
    <lineage>
        <taxon>Eukaryota</taxon>
        <taxon>Fungi</taxon>
        <taxon>Fungi incertae sedis</taxon>
        <taxon>Mucoromycota</taxon>
        <taxon>Mucoromycotina</taxon>
        <taxon>Umbelopsidomycetes</taxon>
        <taxon>Umbelopsidales</taxon>
        <taxon>Umbelopsidaceae</taxon>
        <taxon>Umbelopsis</taxon>
    </lineage>
</organism>
<keyword evidence="2" id="KW-0378">Hydrolase</keyword>
<gene>
    <name evidence="6" type="ORF">INT43_007923</name>
</gene>
<dbReference type="InterPro" id="IPR050546">
    <property type="entry name" value="Glycosyl_Hydrlase_16"/>
</dbReference>
<dbReference type="AlphaFoldDB" id="A0A8H7PNM8"/>
<name>A0A8H7PNM8_MORIS</name>
<evidence type="ECO:0000313" key="6">
    <source>
        <dbReference type="EMBL" id="KAG2177266.1"/>
    </source>
</evidence>